<accession>A0A8E2EBE1</accession>
<evidence type="ECO:0000256" key="1">
    <source>
        <dbReference type="ARBA" id="ARBA00022692"/>
    </source>
</evidence>
<dbReference type="OrthoDB" id="160405at2759"/>
<dbReference type="PANTHER" id="PTHR31792">
    <property type="entry name" value="VACUOLAR ATPASE ASSEMBLY INTEGRAL MEMBRANE PROTEIN VMA21"/>
    <property type="match status" value="1"/>
</dbReference>
<evidence type="ECO:0000256" key="5">
    <source>
        <dbReference type="ARBA" id="ARBA00023329"/>
    </source>
</evidence>
<evidence type="ECO:0000313" key="8">
    <source>
        <dbReference type="Proteomes" id="UP000250266"/>
    </source>
</evidence>
<dbReference type="AlphaFoldDB" id="A0A8E2EBE1"/>
<evidence type="ECO:0008006" key="9">
    <source>
        <dbReference type="Google" id="ProtNLM"/>
    </source>
</evidence>
<sequence length="108" mass="11829">MTSRRIISDEKTYLDKDDRKGTSEPSNISPAVPSLVIMKLLGFTFAMFTMPIGTYFLTLNLLYGGNSTFAGATAAIMANVVLIAYVLVAMKEDQSDRLAAEEKEKKAL</sequence>
<proteinExistence type="inferred from homology"/>
<evidence type="ECO:0000313" key="7">
    <source>
        <dbReference type="EMBL" id="OCK80700.1"/>
    </source>
</evidence>
<feature type="transmembrane region" description="Helical" evidence="6">
    <location>
        <begin position="40"/>
        <end position="63"/>
    </location>
</feature>
<keyword evidence="2 6" id="KW-0256">Endoplasmic reticulum</keyword>
<comment type="similarity">
    <text evidence="6">Belongs to the VMA21 family.</text>
</comment>
<keyword evidence="8" id="KW-1185">Reference proteome</keyword>
<dbReference type="PANTHER" id="PTHR31792:SF3">
    <property type="entry name" value="VACUOLAR ATPASE ASSEMBLY INTEGRAL MEMBRANE PROTEIN VMA21"/>
    <property type="match status" value="1"/>
</dbReference>
<keyword evidence="3 6" id="KW-1133">Transmembrane helix</keyword>
<comment type="caution">
    <text evidence="6">Lacks conserved residue(s) required for the propagation of feature annotation.</text>
</comment>
<dbReference type="GO" id="GO:0012507">
    <property type="term" value="C:ER to Golgi transport vesicle membrane"/>
    <property type="evidence" value="ECO:0007669"/>
    <property type="project" value="UniProtKB-SubCell"/>
</dbReference>
<comment type="subcellular location">
    <subcellularLocation>
        <location evidence="6">Endoplasmic reticulum membrane</location>
        <topology evidence="6">Multi-pass membrane protein</topology>
    </subcellularLocation>
    <subcellularLocation>
        <location evidence="6">Endoplasmic reticulum-Golgi intermediate compartment membrane</location>
        <topology evidence="6">Multi-pass membrane protein</topology>
    </subcellularLocation>
    <subcellularLocation>
        <location evidence="6">Cytoplasmic vesicle</location>
        <location evidence="6">COPII-coated vesicle membrane</location>
        <topology evidence="6">Multi-pass membrane protein</topology>
    </subcellularLocation>
</comment>
<dbReference type="GO" id="GO:0070072">
    <property type="term" value="P:vacuolar proton-transporting V-type ATPase complex assembly"/>
    <property type="evidence" value="ECO:0007669"/>
    <property type="project" value="UniProtKB-UniRule"/>
</dbReference>
<dbReference type="GO" id="GO:0033116">
    <property type="term" value="C:endoplasmic reticulum-Golgi intermediate compartment membrane"/>
    <property type="evidence" value="ECO:0007669"/>
    <property type="project" value="UniProtKB-SubCell"/>
</dbReference>
<dbReference type="EMBL" id="KV744949">
    <property type="protein sequence ID" value="OCK80700.1"/>
    <property type="molecule type" value="Genomic_DNA"/>
</dbReference>
<dbReference type="Proteomes" id="UP000250266">
    <property type="component" value="Unassembled WGS sequence"/>
</dbReference>
<organism evidence="7 8">
    <name type="scientific">Lepidopterella palustris CBS 459.81</name>
    <dbReference type="NCBI Taxonomy" id="1314670"/>
    <lineage>
        <taxon>Eukaryota</taxon>
        <taxon>Fungi</taxon>
        <taxon>Dikarya</taxon>
        <taxon>Ascomycota</taxon>
        <taxon>Pezizomycotina</taxon>
        <taxon>Dothideomycetes</taxon>
        <taxon>Pleosporomycetidae</taxon>
        <taxon>Mytilinidiales</taxon>
        <taxon>Argynnaceae</taxon>
        <taxon>Lepidopterella</taxon>
    </lineage>
</organism>
<evidence type="ECO:0000256" key="2">
    <source>
        <dbReference type="ARBA" id="ARBA00022824"/>
    </source>
</evidence>
<comment type="function">
    <text evidence="6">Required for the assembly of the V0 complex of the vacuolar ATPase (V-ATPase) in the endoplasmic reticulum.</text>
</comment>
<dbReference type="InterPro" id="IPR019013">
    <property type="entry name" value="Vma21"/>
</dbReference>
<reference evidence="7 8" key="1">
    <citation type="journal article" date="2016" name="Nat. Commun.">
        <title>Ectomycorrhizal ecology is imprinted in the genome of the dominant symbiotic fungus Cenococcum geophilum.</title>
        <authorList>
            <consortium name="DOE Joint Genome Institute"/>
            <person name="Peter M."/>
            <person name="Kohler A."/>
            <person name="Ohm R.A."/>
            <person name="Kuo A."/>
            <person name="Krutzmann J."/>
            <person name="Morin E."/>
            <person name="Arend M."/>
            <person name="Barry K.W."/>
            <person name="Binder M."/>
            <person name="Choi C."/>
            <person name="Clum A."/>
            <person name="Copeland A."/>
            <person name="Grisel N."/>
            <person name="Haridas S."/>
            <person name="Kipfer T."/>
            <person name="LaButti K."/>
            <person name="Lindquist E."/>
            <person name="Lipzen A."/>
            <person name="Maire R."/>
            <person name="Meier B."/>
            <person name="Mihaltcheva S."/>
            <person name="Molinier V."/>
            <person name="Murat C."/>
            <person name="Poggeler S."/>
            <person name="Quandt C.A."/>
            <person name="Sperisen C."/>
            <person name="Tritt A."/>
            <person name="Tisserant E."/>
            <person name="Crous P.W."/>
            <person name="Henrissat B."/>
            <person name="Nehls U."/>
            <person name="Egli S."/>
            <person name="Spatafora J.W."/>
            <person name="Grigoriev I.V."/>
            <person name="Martin F.M."/>
        </authorList>
    </citation>
    <scope>NUCLEOTIDE SEQUENCE [LARGE SCALE GENOMIC DNA]</scope>
    <source>
        <strain evidence="7 8">CBS 459.81</strain>
    </source>
</reference>
<protein>
    <recommendedName>
        <fullName evidence="9">Vacuolar ATPase assembly integral membrane protein VMA21</fullName>
    </recommendedName>
</protein>
<dbReference type="GO" id="GO:0005789">
    <property type="term" value="C:endoplasmic reticulum membrane"/>
    <property type="evidence" value="ECO:0007669"/>
    <property type="project" value="UniProtKB-SubCell"/>
</dbReference>
<keyword evidence="5 6" id="KW-0968">Cytoplasmic vesicle</keyword>
<dbReference type="Pfam" id="PF09446">
    <property type="entry name" value="VMA21"/>
    <property type="match status" value="1"/>
</dbReference>
<name>A0A8E2EBE1_9PEZI</name>
<keyword evidence="1 6" id="KW-0812">Transmembrane</keyword>
<dbReference type="HAMAP" id="MF_03058">
    <property type="entry name" value="VMA21"/>
    <property type="match status" value="1"/>
</dbReference>
<evidence type="ECO:0000256" key="4">
    <source>
        <dbReference type="ARBA" id="ARBA00023136"/>
    </source>
</evidence>
<keyword evidence="4 6" id="KW-0472">Membrane</keyword>
<feature type="transmembrane region" description="Helical" evidence="6">
    <location>
        <begin position="69"/>
        <end position="88"/>
    </location>
</feature>
<gene>
    <name evidence="7" type="ORF">K432DRAFT_37458</name>
</gene>
<evidence type="ECO:0000256" key="6">
    <source>
        <dbReference type="HAMAP-Rule" id="MF_03058"/>
    </source>
</evidence>
<evidence type="ECO:0000256" key="3">
    <source>
        <dbReference type="ARBA" id="ARBA00022989"/>
    </source>
</evidence>